<sequence>MKRFSLHGVWIREGADPREEAPATTEKYVEELAAVRQTLQTDLETSIRRIADLQAALEEVASSDSDTER</sequence>
<name>A0A8J6A4F5_GALPY</name>
<dbReference type="EMBL" id="JAGFMF010011719">
    <property type="protein sequence ID" value="KAG8515066.1"/>
    <property type="molecule type" value="Genomic_DNA"/>
</dbReference>
<protein>
    <submittedName>
        <fullName evidence="1">Unconventional myosin-XVIIIb</fullName>
    </submittedName>
</protein>
<accession>A0A8J6A4F5</accession>
<dbReference type="OrthoDB" id="2505895at2759"/>
<evidence type="ECO:0000313" key="2">
    <source>
        <dbReference type="Proteomes" id="UP000700334"/>
    </source>
</evidence>
<gene>
    <name evidence="1" type="ORF">J0S82_003962</name>
</gene>
<keyword evidence="2" id="KW-1185">Reference proteome</keyword>
<dbReference type="Proteomes" id="UP000700334">
    <property type="component" value="Unassembled WGS sequence"/>
</dbReference>
<proteinExistence type="predicted"/>
<comment type="caution">
    <text evidence="1">The sequence shown here is derived from an EMBL/GenBank/DDBJ whole genome shotgun (WGS) entry which is preliminary data.</text>
</comment>
<dbReference type="AlphaFoldDB" id="A0A8J6A4F5"/>
<evidence type="ECO:0000313" key="1">
    <source>
        <dbReference type="EMBL" id="KAG8515066.1"/>
    </source>
</evidence>
<reference evidence="1" key="1">
    <citation type="journal article" date="2021" name="Evol. Appl.">
        <title>The genome of the Pyrenean desman and the effects of bottlenecks and inbreeding on the genomic landscape of an endangered species.</title>
        <authorList>
            <person name="Escoda L."/>
            <person name="Castresana J."/>
        </authorList>
    </citation>
    <scope>NUCLEOTIDE SEQUENCE</scope>
    <source>
        <strain evidence="1">IBE-C5619</strain>
    </source>
</reference>
<organism evidence="1 2">
    <name type="scientific">Galemys pyrenaicus</name>
    <name type="common">Iberian desman</name>
    <name type="synonym">Pyrenean desman</name>
    <dbReference type="NCBI Taxonomy" id="202257"/>
    <lineage>
        <taxon>Eukaryota</taxon>
        <taxon>Metazoa</taxon>
        <taxon>Chordata</taxon>
        <taxon>Craniata</taxon>
        <taxon>Vertebrata</taxon>
        <taxon>Euteleostomi</taxon>
        <taxon>Mammalia</taxon>
        <taxon>Eutheria</taxon>
        <taxon>Laurasiatheria</taxon>
        <taxon>Eulipotyphla</taxon>
        <taxon>Talpidae</taxon>
        <taxon>Galemys</taxon>
    </lineage>
</organism>